<protein>
    <submittedName>
        <fullName evidence="1">Uncharacterized protein</fullName>
    </submittedName>
</protein>
<sequence length="216" mass="23794">MRPELPPTLSDNAPSAVDCSNIRRTWTEPKPSRPNAAANCEFALFQTLDLNECNQSFSQYSTMHRIHQDVQLPFAVKHARQLSYTHGIEAENRKAEQRLSPCSSAALWHFSLSRFCGAITSFLAFLTLSPSISARTLKKSVCGVAAPCSERRPRPSNEQVDDCQRTGSAVALSGIWHGVTRRPAIEGDISSGVDSGAADRAGSGYIRYVTFPWRTH</sequence>
<evidence type="ECO:0000313" key="2">
    <source>
        <dbReference type="Proteomes" id="UP000438429"/>
    </source>
</evidence>
<proteinExistence type="predicted"/>
<dbReference type="EMBL" id="VEVO01000002">
    <property type="protein sequence ID" value="KAF0045736.1"/>
    <property type="molecule type" value="Genomic_DNA"/>
</dbReference>
<name>A0A6A4TDR4_SCOMX</name>
<gene>
    <name evidence="1" type="ORF">F2P81_002265</name>
</gene>
<reference evidence="1 2" key="1">
    <citation type="submission" date="2019-06" db="EMBL/GenBank/DDBJ databases">
        <title>Draft genomes of female and male turbot (Scophthalmus maximus).</title>
        <authorList>
            <person name="Xu H."/>
            <person name="Xu X.-W."/>
            <person name="Shao C."/>
            <person name="Chen S."/>
        </authorList>
    </citation>
    <scope>NUCLEOTIDE SEQUENCE [LARGE SCALE GENOMIC DNA]</scope>
    <source>
        <strain evidence="1">Ysfricsl-2016a</strain>
        <tissue evidence="1">Blood</tissue>
    </source>
</reference>
<comment type="caution">
    <text evidence="1">The sequence shown here is derived from an EMBL/GenBank/DDBJ whole genome shotgun (WGS) entry which is preliminary data.</text>
</comment>
<evidence type="ECO:0000313" key="1">
    <source>
        <dbReference type="EMBL" id="KAF0045736.1"/>
    </source>
</evidence>
<dbReference type="Proteomes" id="UP000438429">
    <property type="component" value="Unassembled WGS sequence"/>
</dbReference>
<organism evidence="1 2">
    <name type="scientific">Scophthalmus maximus</name>
    <name type="common">Turbot</name>
    <name type="synonym">Psetta maxima</name>
    <dbReference type="NCBI Taxonomy" id="52904"/>
    <lineage>
        <taxon>Eukaryota</taxon>
        <taxon>Metazoa</taxon>
        <taxon>Chordata</taxon>
        <taxon>Craniata</taxon>
        <taxon>Vertebrata</taxon>
        <taxon>Euteleostomi</taxon>
        <taxon>Actinopterygii</taxon>
        <taxon>Neopterygii</taxon>
        <taxon>Teleostei</taxon>
        <taxon>Neoteleostei</taxon>
        <taxon>Acanthomorphata</taxon>
        <taxon>Carangaria</taxon>
        <taxon>Pleuronectiformes</taxon>
        <taxon>Pleuronectoidei</taxon>
        <taxon>Scophthalmidae</taxon>
        <taxon>Scophthalmus</taxon>
    </lineage>
</organism>
<accession>A0A6A4TDR4</accession>
<dbReference type="AlphaFoldDB" id="A0A6A4TDR4"/>